<gene>
    <name evidence="2" type="ORF">DPMN_115236</name>
</gene>
<evidence type="ECO:0000256" key="1">
    <source>
        <dbReference type="SAM" id="MobiDB-lite"/>
    </source>
</evidence>
<organism evidence="2 3">
    <name type="scientific">Dreissena polymorpha</name>
    <name type="common">Zebra mussel</name>
    <name type="synonym">Mytilus polymorpha</name>
    <dbReference type="NCBI Taxonomy" id="45954"/>
    <lineage>
        <taxon>Eukaryota</taxon>
        <taxon>Metazoa</taxon>
        <taxon>Spiralia</taxon>
        <taxon>Lophotrochozoa</taxon>
        <taxon>Mollusca</taxon>
        <taxon>Bivalvia</taxon>
        <taxon>Autobranchia</taxon>
        <taxon>Heteroconchia</taxon>
        <taxon>Euheterodonta</taxon>
        <taxon>Imparidentia</taxon>
        <taxon>Neoheterodontei</taxon>
        <taxon>Myida</taxon>
        <taxon>Dreissenoidea</taxon>
        <taxon>Dreissenidae</taxon>
        <taxon>Dreissena</taxon>
    </lineage>
</organism>
<keyword evidence="3" id="KW-1185">Reference proteome</keyword>
<accession>A0A9D4QT67</accession>
<feature type="compositionally biased region" description="Polar residues" evidence="1">
    <location>
        <begin position="12"/>
        <end position="35"/>
    </location>
</feature>
<proteinExistence type="predicted"/>
<feature type="region of interest" description="Disordered" evidence="1">
    <location>
        <begin position="58"/>
        <end position="89"/>
    </location>
</feature>
<dbReference type="AlphaFoldDB" id="A0A9D4QT67"/>
<dbReference type="EMBL" id="JAIWYP010000004">
    <property type="protein sequence ID" value="KAH3841757.1"/>
    <property type="molecule type" value="Genomic_DNA"/>
</dbReference>
<feature type="region of interest" description="Disordered" evidence="1">
    <location>
        <begin position="1"/>
        <end position="35"/>
    </location>
</feature>
<evidence type="ECO:0000313" key="2">
    <source>
        <dbReference type="EMBL" id="KAH3841757.1"/>
    </source>
</evidence>
<comment type="caution">
    <text evidence="2">The sequence shown here is derived from an EMBL/GenBank/DDBJ whole genome shotgun (WGS) entry which is preliminary data.</text>
</comment>
<reference evidence="2" key="2">
    <citation type="submission" date="2020-11" db="EMBL/GenBank/DDBJ databases">
        <authorList>
            <person name="McCartney M.A."/>
            <person name="Auch B."/>
            <person name="Kono T."/>
            <person name="Mallez S."/>
            <person name="Becker A."/>
            <person name="Gohl D.M."/>
            <person name="Silverstein K.A.T."/>
            <person name="Koren S."/>
            <person name="Bechman K.B."/>
            <person name="Herman A."/>
            <person name="Abrahante J.E."/>
            <person name="Garbe J."/>
        </authorList>
    </citation>
    <scope>NUCLEOTIDE SEQUENCE</scope>
    <source>
        <strain evidence="2">Duluth1</strain>
        <tissue evidence="2">Whole animal</tissue>
    </source>
</reference>
<reference evidence="2" key="1">
    <citation type="journal article" date="2019" name="bioRxiv">
        <title>The Genome of the Zebra Mussel, Dreissena polymorpha: A Resource for Invasive Species Research.</title>
        <authorList>
            <person name="McCartney M.A."/>
            <person name="Auch B."/>
            <person name="Kono T."/>
            <person name="Mallez S."/>
            <person name="Zhang Y."/>
            <person name="Obille A."/>
            <person name="Becker A."/>
            <person name="Abrahante J.E."/>
            <person name="Garbe J."/>
            <person name="Badalamenti J.P."/>
            <person name="Herman A."/>
            <person name="Mangelson H."/>
            <person name="Liachko I."/>
            <person name="Sullivan S."/>
            <person name="Sone E.D."/>
            <person name="Koren S."/>
            <person name="Silverstein K.A.T."/>
            <person name="Beckman K.B."/>
            <person name="Gohl D.M."/>
        </authorList>
    </citation>
    <scope>NUCLEOTIDE SEQUENCE</scope>
    <source>
        <strain evidence="2">Duluth1</strain>
        <tissue evidence="2">Whole animal</tissue>
    </source>
</reference>
<protein>
    <submittedName>
        <fullName evidence="2">Uncharacterized protein</fullName>
    </submittedName>
</protein>
<evidence type="ECO:0000313" key="3">
    <source>
        <dbReference type="Proteomes" id="UP000828390"/>
    </source>
</evidence>
<sequence>MFDAVEVKHTGISVSSNGKTAKNNRNIANDSMSQDASRQLGILVSIILNSDAERRQLNQTPMPSLPSLPPTTGNHMQTHLNPSDYGWRKDEASTPFHTLQYHQM</sequence>
<dbReference type="Proteomes" id="UP000828390">
    <property type="component" value="Unassembled WGS sequence"/>
</dbReference>
<name>A0A9D4QT67_DREPO</name>